<gene>
    <name evidence="2" type="ORF">LX87_01001</name>
</gene>
<evidence type="ECO:0000313" key="3">
    <source>
        <dbReference type="Proteomes" id="UP000248790"/>
    </source>
</evidence>
<dbReference type="OrthoDB" id="9802227at2"/>
<proteinExistence type="predicted"/>
<keyword evidence="2" id="KW-0808">Transferase</keyword>
<evidence type="ECO:0000313" key="2">
    <source>
        <dbReference type="EMBL" id="RAK02880.1"/>
    </source>
</evidence>
<sequence length="179" mass="20828">MNQKRLILASPLFEIVISRLCQELIENHQNFADTVVLGMQPRGIYFAKRIVAELNQTLQKDIPLGFLDATFYRDDFRRRELPLRPNNTNVPFLIEDKKVILVDDVIATGRMVRAALDAMTAFGRPRSVELLVLIDRRYNRDLPIKADYIGKRVNTLESQRVLVEWTEQGAETDRIWLME</sequence>
<dbReference type="AlphaFoldDB" id="A0A327X6W6"/>
<organism evidence="2 3">
    <name type="scientific">Larkinella arboricola</name>
    <dbReference type="NCBI Taxonomy" id="643671"/>
    <lineage>
        <taxon>Bacteria</taxon>
        <taxon>Pseudomonadati</taxon>
        <taxon>Bacteroidota</taxon>
        <taxon>Cytophagia</taxon>
        <taxon>Cytophagales</taxon>
        <taxon>Spirosomataceae</taxon>
        <taxon>Larkinella</taxon>
    </lineage>
</organism>
<dbReference type="RefSeq" id="WP_111627038.1">
    <property type="nucleotide sequence ID" value="NZ_QLMC01000001.1"/>
</dbReference>
<dbReference type="Pfam" id="PF00156">
    <property type="entry name" value="Pribosyltran"/>
    <property type="match status" value="1"/>
</dbReference>
<dbReference type="InterPro" id="IPR029057">
    <property type="entry name" value="PRTase-like"/>
</dbReference>
<dbReference type="GO" id="GO:0016757">
    <property type="term" value="F:glycosyltransferase activity"/>
    <property type="evidence" value="ECO:0007669"/>
    <property type="project" value="UniProtKB-KW"/>
</dbReference>
<accession>A0A327X6W6</accession>
<evidence type="ECO:0000259" key="1">
    <source>
        <dbReference type="Pfam" id="PF00156"/>
    </source>
</evidence>
<dbReference type="NCBIfam" id="NF003549">
    <property type="entry name" value="PRK05205.1-5"/>
    <property type="match status" value="1"/>
</dbReference>
<dbReference type="CDD" id="cd06223">
    <property type="entry name" value="PRTases_typeI"/>
    <property type="match status" value="1"/>
</dbReference>
<dbReference type="Proteomes" id="UP000248790">
    <property type="component" value="Unassembled WGS sequence"/>
</dbReference>
<dbReference type="SUPFAM" id="SSF53271">
    <property type="entry name" value="PRTase-like"/>
    <property type="match status" value="1"/>
</dbReference>
<comment type="caution">
    <text evidence="2">The sequence shown here is derived from an EMBL/GenBank/DDBJ whole genome shotgun (WGS) entry which is preliminary data.</text>
</comment>
<keyword evidence="2" id="KW-0328">Glycosyltransferase</keyword>
<reference evidence="2 3" key="1">
    <citation type="submission" date="2018-06" db="EMBL/GenBank/DDBJ databases">
        <title>Genomic Encyclopedia of Archaeal and Bacterial Type Strains, Phase II (KMG-II): from individual species to whole genera.</title>
        <authorList>
            <person name="Goeker M."/>
        </authorList>
    </citation>
    <scope>NUCLEOTIDE SEQUENCE [LARGE SCALE GENOMIC DNA]</scope>
    <source>
        <strain evidence="2 3">DSM 21851</strain>
    </source>
</reference>
<dbReference type="InterPro" id="IPR000836">
    <property type="entry name" value="PRTase_dom"/>
</dbReference>
<dbReference type="Gene3D" id="3.40.50.2020">
    <property type="match status" value="1"/>
</dbReference>
<name>A0A327X6W6_LARAB</name>
<dbReference type="InterPro" id="IPR050137">
    <property type="entry name" value="PyrR_bifunctional"/>
</dbReference>
<dbReference type="PANTHER" id="PTHR11608">
    <property type="entry name" value="BIFUNCTIONAL PROTEIN PYRR"/>
    <property type="match status" value="1"/>
</dbReference>
<dbReference type="PANTHER" id="PTHR11608:SF0">
    <property type="entry name" value="BIFUNCTIONAL PROTEIN PYRR"/>
    <property type="match status" value="1"/>
</dbReference>
<dbReference type="EMBL" id="QLMC01000001">
    <property type="protein sequence ID" value="RAK02880.1"/>
    <property type="molecule type" value="Genomic_DNA"/>
</dbReference>
<protein>
    <submittedName>
        <fullName evidence="2">Pyrimidine operon attenuation protein/uracil phosphoribosyltransferase</fullName>
    </submittedName>
</protein>
<keyword evidence="3" id="KW-1185">Reference proteome</keyword>
<feature type="domain" description="Phosphoribosyltransferase" evidence="1">
    <location>
        <begin position="7"/>
        <end position="154"/>
    </location>
</feature>